<dbReference type="PANTHER" id="PTHR22960">
    <property type="entry name" value="MOLYBDOPTERIN COFACTOR SYNTHESIS PROTEIN A"/>
    <property type="match status" value="1"/>
</dbReference>
<dbReference type="InterPro" id="IPR007197">
    <property type="entry name" value="rSAM"/>
</dbReference>
<evidence type="ECO:0000256" key="6">
    <source>
        <dbReference type="ARBA" id="ARBA00023004"/>
    </source>
</evidence>
<dbReference type="InterPro" id="IPR050105">
    <property type="entry name" value="MoCo_biosynth_MoaA/MoaC"/>
</dbReference>
<evidence type="ECO:0000259" key="14">
    <source>
        <dbReference type="PROSITE" id="PS51918"/>
    </source>
</evidence>
<evidence type="ECO:0000256" key="9">
    <source>
        <dbReference type="ARBA" id="ARBA00023150"/>
    </source>
</evidence>
<evidence type="ECO:0000256" key="5">
    <source>
        <dbReference type="ARBA" id="ARBA00022741"/>
    </source>
</evidence>
<feature type="binding site" evidence="12">
    <location>
        <begin position="314"/>
        <end position="316"/>
    </location>
    <ligand>
        <name>GTP</name>
        <dbReference type="ChEBI" id="CHEBI:37565"/>
    </ligand>
</feature>
<keyword evidence="3 12" id="KW-0949">S-adenosyl-L-methionine</keyword>
<protein>
    <recommendedName>
        <fullName evidence="1 12">GTP 3',8-cyclase</fullName>
        <ecNumber evidence="1 12">4.1.99.22</ecNumber>
    </recommendedName>
    <alternativeName>
        <fullName evidence="12">Molybdenum cofactor biosynthesis protein A</fullName>
    </alternativeName>
</protein>
<comment type="catalytic activity">
    <reaction evidence="11 12">
        <text>GTP + AH2 + S-adenosyl-L-methionine = (8S)-3',8-cyclo-7,8-dihydroguanosine 5'-triphosphate + 5'-deoxyadenosine + L-methionine + A + H(+)</text>
        <dbReference type="Rhea" id="RHEA:49576"/>
        <dbReference type="ChEBI" id="CHEBI:13193"/>
        <dbReference type="ChEBI" id="CHEBI:15378"/>
        <dbReference type="ChEBI" id="CHEBI:17319"/>
        <dbReference type="ChEBI" id="CHEBI:17499"/>
        <dbReference type="ChEBI" id="CHEBI:37565"/>
        <dbReference type="ChEBI" id="CHEBI:57844"/>
        <dbReference type="ChEBI" id="CHEBI:59789"/>
        <dbReference type="ChEBI" id="CHEBI:131766"/>
        <dbReference type="EC" id="4.1.99.22"/>
    </reaction>
</comment>
<feature type="binding site" evidence="12">
    <location>
        <position position="59"/>
    </location>
    <ligand>
        <name>[4Fe-4S] cluster</name>
        <dbReference type="ChEBI" id="CHEBI:49883"/>
        <label>1</label>
        <note>4Fe-4S-S-AdoMet</note>
    </ligand>
</feature>
<evidence type="ECO:0000256" key="8">
    <source>
        <dbReference type="ARBA" id="ARBA00023134"/>
    </source>
</evidence>
<evidence type="ECO:0000256" key="10">
    <source>
        <dbReference type="ARBA" id="ARBA00023239"/>
    </source>
</evidence>
<feature type="domain" description="Radical SAM core" evidence="14">
    <location>
        <begin position="39"/>
        <end position="261"/>
    </location>
</feature>
<evidence type="ECO:0000313" key="16">
    <source>
        <dbReference type="Proteomes" id="UP001500187"/>
    </source>
</evidence>
<feature type="binding site" evidence="12">
    <location>
        <position position="191"/>
    </location>
    <ligand>
        <name>GTP</name>
        <dbReference type="ChEBI" id="CHEBI:37565"/>
    </ligand>
</feature>
<evidence type="ECO:0000256" key="2">
    <source>
        <dbReference type="ARBA" id="ARBA00022485"/>
    </source>
</evidence>
<accession>A0ABP9B434</accession>
<dbReference type="Pfam" id="PF04055">
    <property type="entry name" value="Radical_SAM"/>
    <property type="match status" value="1"/>
</dbReference>
<keyword evidence="10 12" id="KW-0456">Lyase</keyword>
<evidence type="ECO:0000256" key="1">
    <source>
        <dbReference type="ARBA" id="ARBA00012167"/>
    </source>
</evidence>
<dbReference type="Pfam" id="PF06463">
    <property type="entry name" value="Mob_synth_C"/>
    <property type="match status" value="1"/>
</dbReference>
<dbReference type="CDD" id="cd21117">
    <property type="entry name" value="Twitch_MoaA"/>
    <property type="match status" value="1"/>
</dbReference>
<dbReference type="HAMAP" id="MF_01225_B">
    <property type="entry name" value="MoaA_B"/>
    <property type="match status" value="1"/>
</dbReference>
<comment type="cofactor">
    <cofactor evidence="12">
        <name>[4Fe-4S] cluster</name>
        <dbReference type="ChEBI" id="CHEBI:49883"/>
    </cofactor>
    <text evidence="12">Binds 2 [4Fe-4S] clusters. Binds 1 [4Fe-4S] cluster coordinated with 3 cysteines and an exchangeable S-adenosyl-L-methionine and 1 [4Fe-4S] cluster coordinated with 3 cysteines and the GTP-derived substrate.</text>
</comment>
<feature type="binding site" evidence="12">
    <location>
        <position position="48"/>
    </location>
    <ligand>
        <name>GTP</name>
        <dbReference type="ChEBI" id="CHEBI:37565"/>
    </ligand>
</feature>
<dbReference type="InterPro" id="IPR040064">
    <property type="entry name" value="MoaA-like"/>
</dbReference>
<feature type="binding site" evidence="12">
    <location>
        <position position="99"/>
    </location>
    <ligand>
        <name>GTP</name>
        <dbReference type="ChEBI" id="CHEBI:37565"/>
    </ligand>
</feature>
<keyword evidence="7 12" id="KW-0411">Iron-sulfur</keyword>
<dbReference type="InterPro" id="IPR000385">
    <property type="entry name" value="MoaA_NifB_PqqE_Fe-S-bd_CS"/>
</dbReference>
<evidence type="ECO:0000256" key="3">
    <source>
        <dbReference type="ARBA" id="ARBA00022691"/>
    </source>
</evidence>
<dbReference type="PROSITE" id="PS01305">
    <property type="entry name" value="MOAA_NIFB_PQQE"/>
    <property type="match status" value="1"/>
</dbReference>
<keyword evidence="6 12" id="KW-0408">Iron</keyword>
<keyword evidence="16" id="KW-1185">Reference proteome</keyword>
<dbReference type="Proteomes" id="UP001500187">
    <property type="component" value="Unassembled WGS sequence"/>
</dbReference>
<dbReference type="SFLD" id="SFLDS00029">
    <property type="entry name" value="Radical_SAM"/>
    <property type="match status" value="1"/>
</dbReference>
<comment type="subunit">
    <text evidence="12">Monomer and homodimer.</text>
</comment>
<sequence>MAHLSNASTGSVPLGASIPVVRRGSSTPGAPTRGGLADRWGRVASDLRISLLDKCNLRCQYCMPAEGLDWLPRASLMSAEEIFRIADVGVRLLGVEEVRFTGGEPLVRADLVDIISRIHRAHPNLPISMTTNGIGLEKKVGALKEAGLSRINVSLDTICPQTFAELTRRDKLAEVLTGVDAAAAAGVHPIKINAVLMPGINDSQGGELLAWALAGNYQLRFIEQMPLDADHRWTREGTITAGEIREKLLADVDLAPFEKPRGSSPAQLWNVYPKGTFTDTQAALEGSETTDAPALGQVGIIASVTEPFCAACTRTRITADGKIRSCLFSLTETDFLSALRAGITDEEFAQIWRDAMWGKPKAHGKDSAGFESADFQQPARSMSAIGG</sequence>
<feature type="binding site" evidence="12">
    <location>
        <position position="309"/>
    </location>
    <ligand>
        <name>[4Fe-4S] cluster</name>
        <dbReference type="ChEBI" id="CHEBI:49883"/>
        <label>2</label>
        <note>4Fe-4S-substrate</note>
    </ligand>
</feature>
<dbReference type="NCBIfam" id="TIGR02666">
    <property type="entry name" value="moaA"/>
    <property type="match status" value="1"/>
</dbReference>
<evidence type="ECO:0000256" key="4">
    <source>
        <dbReference type="ARBA" id="ARBA00022723"/>
    </source>
</evidence>
<comment type="pathway">
    <text evidence="12">Cofactor biosynthesis; molybdopterin biosynthesis.</text>
</comment>
<dbReference type="SUPFAM" id="SSF102114">
    <property type="entry name" value="Radical SAM enzymes"/>
    <property type="match status" value="1"/>
</dbReference>
<gene>
    <name evidence="12 15" type="primary">moaA</name>
    <name evidence="15" type="ORF">GCM10023352_04510</name>
</gene>
<keyword evidence="4 12" id="KW-0479">Metal-binding</keyword>
<dbReference type="Gene3D" id="3.20.20.70">
    <property type="entry name" value="Aldolase class I"/>
    <property type="match status" value="1"/>
</dbReference>
<feature type="binding site" evidence="12">
    <location>
        <position position="154"/>
    </location>
    <ligand>
        <name>S-adenosyl-L-methionine</name>
        <dbReference type="ChEBI" id="CHEBI:59789"/>
    </ligand>
</feature>
<feature type="binding site" evidence="12">
    <location>
        <position position="61"/>
    </location>
    <ligand>
        <name>S-adenosyl-L-methionine</name>
        <dbReference type="ChEBI" id="CHEBI:59789"/>
    </ligand>
</feature>
<organism evidence="15 16">
    <name type="scientific">Rothia endophytica</name>
    <dbReference type="NCBI Taxonomy" id="1324766"/>
    <lineage>
        <taxon>Bacteria</taxon>
        <taxon>Bacillati</taxon>
        <taxon>Actinomycetota</taxon>
        <taxon>Actinomycetes</taxon>
        <taxon>Micrococcales</taxon>
        <taxon>Micrococcaceae</taxon>
        <taxon>Rothia</taxon>
    </lineage>
</organism>
<dbReference type="SFLD" id="SFLDG01386">
    <property type="entry name" value="main_SPASM_domain-containing"/>
    <property type="match status" value="1"/>
</dbReference>
<feature type="binding site" evidence="12">
    <location>
        <position position="130"/>
    </location>
    <ligand>
        <name>GTP</name>
        <dbReference type="ChEBI" id="CHEBI:37565"/>
    </ligand>
</feature>
<comment type="similarity">
    <text evidence="12">Belongs to the radical SAM superfamily. MoaA family.</text>
</comment>
<dbReference type="InterPro" id="IPR058240">
    <property type="entry name" value="rSAM_sf"/>
</dbReference>
<dbReference type="InterPro" id="IPR010505">
    <property type="entry name" value="MoaA_twitch"/>
</dbReference>
<feature type="region of interest" description="Disordered" evidence="13">
    <location>
        <begin position="363"/>
        <end position="387"/>
    </location>
</feature>
<name>A0ABP9B434_9MICC</name>
<keyword evidence="8 12" id="KW-0342">GTP-binding</keyword>
<keyword evidence="2 12" id="KW-0004">4Fe-4S</keyword>
<dbReference type="PANTHER" id="PTHR22960:SF0">
    <property type="entry name" value="MOLYBDENUM COFACTOR BIOSYNTHESIS PROTEIN 1"/>
    <property type="match status" value="1"/>
</dbReference>
<dbReference type="SFLD" id="SFLDG01067">
    <property type="entry name" value="SPASM/twitch_domain_containing"/>
    <property type="match status" value="1"/>
</dbReference>
<feature type="binding site" evidence="12">
    <location>
        <position position="62"/>
    </location>
    <ligand>
        <name>[4Fe-4S] cluster</name>
        <dbReference type="ChEBI" id="CHEBI:49883"/>
        <label>1</label>
        <note>4Fe-4S-S-AdoMet</note>
    </ligand>
</feature>
<dbReference type="InterPro" id="IPR013785">
    <property type="entry name" value="Aldolase_TIM"/>
</dbReference>
<proteinExistence type="inferred from homology"/>
<evidence type="ECO:0000256" key="7">
    <source>
        <dbReference type="ARBA" id="ARBA00023014"/>
    </source>
</evidence>
<keyword evidence="9 12" id="KW-0501">Molybdenum cofactor biosynthesis</keyword>
<evidence type="ECO:0000256" key="13">
    <source>
        <dbReference type="SAM" id="MobiDB-lite"/>
    </source>
</evidence>
<reference evidence="16" key="1">
    <citation type="journal article" date="2019" name="Int. J. Syst. Evol. Microbiol.">
        <title>The Global Catalogue of Microorganisms (GCM) 10K type strain sequencing project: providing services to taxonomists for standard genome sequencing and annotation.</title>
        <authorList>
            <consortium name="The Broad Institute Genomics Platform"/>
            <consortium name="The Broad Institute Genome Sequencing Center for Infectious Disease"/>
            <person name="Wu L."/>
            <person name="Ma J."/>
        </authorList>
    </citation>
    <scope>NUCLEOTIDE SEQUENCE [LARGE SCALE GENOMIC DNA]</scope>
    <source>
        <strain evidence="16">JCM 18541</strain>
    </source>
</reference>
<feature type="binding site" evidence="12">
    <location>
        <position position="312"/>
    </location>
    <ligand>
        <name>[4Fe-4S] cluster</name>
        <dbReference type="ChEBI" id="CHEBI:49883"/>
        <label>2</label>
        <note>4Fe-4S-substrate</note>
    </ligand>
</feature>
<dbReference type="InterPro" id="IPR006638">
    <property type="entry name" value="Elp3/MiaA/NifB-like_rSAM"/>
</dbReference>
<dbReference type="CDD" id="cd01335">
    <property type="entry name" value="Radical_SAM"/>
    <property type="match status" value="1"/>
</dbReference>
<dbReference type="SFLD" id="SFLDG01383">
    <property type="entry name" value="cyclic_pyranopterin_phosphate"/>
    <property type="match status" value="1"/>
</dbReference>
<comment type="function">
    <text evidence="12">Catalyzes the cyclization of GTP to (8S)-3',8-cyclo-7,8-dihydroguanosine 5'-triphosphate.</text>
</comment>
<feature type="binding site" evidence="12">
    <location>
        <position position="326"/>
    </location>
    <ligand>
        <name>[4Fe-4S] cluster</name>
        <dbReference type="ChEBI" id="CHEBI:49883"/>
        <label>2</label>
        <note>4Fe-4S-substrate</note>
    </ligand>
</feature>
<evidence type="ECO:0000313" key="15">
    <source>
        <dbReference type="EMBL" id="GAA4789666.1"/>
    </source>
</evidence>
<dbReference type="RefSeq" id="WP_345444241.1">
    <property type="nucleotide sequence ID" value="NZ_BAABKP010000001.1"/>
</dbReference>
<feature type="binding site" evidence="12">
    <location>
        <position position="225"/>
    </location>
    <ligand>
        <name>S-adenosyl-L-methionine</name>
        <dbReference type="ChEBI" id="CHEBI:59789"/>
    </ligand>
</feature>
<dbReference type="EMBL" id="BAABKP010000001">
    <property type="protein sequence ID" value="GAA4789666.1"/>
    <property type="molecule type" value="Genomic_DNA"/>
</dbReference>
<keyword evidence="5 12" id="KW-0547">Nucleotide-binding</keyword>
<dbReference type="EC" id="4.1.99.22" evidence="1 12"/>
<dbReference type="PROSITE" id="PS51918">
    <property type="entry name" value="RADICAL_SAM"/>
    <property type="match status" value="1"/>
</dbReference>
<feature type="binding site" evidence="12">
    <location>
        <position position="103"/>
    </location>
    <ligand>
        <name>S-adenosyl-L-methionine</name>
        <dbReference type="ChEBI" id="CHEBI:59789"/>
    </ligand>
</feature>
<dbReference type="InterPro" id="IPR013483">
    <property type="entry name" value="MoaA"/>
</dbReference>
<feature type="binding site" evidence="12">
    <location>
        <position position="55"/>
    </location>
    <ligand>
        <name>[4Fe-4S] cluster</name>
        <dbReference type="ChEBI" id="CHEBI:49883"/>
        <label>1</label>
        <note>4Fe-4S-S-AdoMet</note>
    </ligand>
</feature>
<dbReference type="SMART" id="SM00729">
    <property type="entry name" value="Elp3"/>
    <property type="match status" value="1"/>
</dbReference>
<evidence type="ECO:0000256" key="12">
    <source>
        <dbReference type="HAMAP-Rule" id="MF_01225"/>
    </source>
</evidence>
<evidence type="ECO:0000256" key="11">
    <source>
        <dbReference type="ARBA" id="ARBA00048697"/>
    </source>
</evidence>
<comment type="caution">
    <text evidence="15">The sequence shown here is derived from an EMBL/GenBank/DDBJ whole genome shotgun (WGS) entry which is preliminary data.</text>
</comment>